<protein>
    <submittedName>
        <fullName evidence="2">Uncharacterized protein</fullName>
    </submittedName>
</protein>
<dbReference type="EMBL" id="JXTC01000075">
    <property type="protein sequence ID" value="PON91364.1"/>
    <property type="molecule type" value="Genomic_DNA"/>
</dbReference>
<comment type="caution">
    <text evidence="2">The sequence shown here is derived from an EMBL/GenBank/DDBJ whole genome shotgun (WGS) entry which is preliminary data.</text>
</comment>
<dbReference type="AlphaFoldDB" id="A0A2P5F0P9"/>
<accession>A0A2P5F0P9</accession>
<feature type="region of interest" description="Disordered" evidence="1">
    <location>
        <begin position="15"/>
        <end position="39"/>
    </location>
</feature>
<evidence type="ECO:0000256" key="1">
    <source>
        <dbReference type="SAM" id="MobiDB-lite"/>
    </source>
</evidence>
<proteinExistence type="predicted"/>
<reference evidence="3" key="1">
    <citation type="submission" date="2016-06" db="EMBL/GenBank/DDBJ databases">
        <title>Parallel loss of symbiosis genes in relatives of nitrogen-fixing non-legume Parasponia.</title>
        <authorList>
            <person name="Van Velzen R."/>
            <person name="Holmer R."/>
            <person name="Bu F."/>
            <person name="Rutten L."/>
            <person name="Van Zeijl A."/>
            <person name="Liu W."/>
            <person name="Santuari L."/>
            <person name="Cao Q."/>
            <person name="Sharma T."/>
            <person name="Shen D."/>
            <person name="Roswanjaya Y."/>
            <person name="Wardhani T."/>
            <person name="Kalhor M.S."/>
            <person name="Jansen J."/>
            <person name="Van den Hoogen J."/>
            <person name="Gungor B."/>
            <person name="Hartog M."/>
            <person name="Hontelez J."/>
            <person name="Verver J."/>
            <person name="Yang W.-C."/>
            <person name="Schijlen E."/>
            <person name="Repin R."/>
            <person name="Schilthuizen M."/>
            <person name="Schranz E."/>
            <person name="Heidstra R."/>
            <person name="Miyata K."/>
            <person name="Fedorova E."/>
            <person name="Kohlen W."/>
            <person name="Bisseling T."/>
            <person name="Smit S."/>
            <person name="Geurts R."/>
        </authorList>
    </citation>
    <scope>NUCLEOTIDE SEQUENCE [LARGE SCALE GENOMIC DNA]</scope>
    <source>
        <strain evidence="3">cv. RG33-2</strain>
    </source>
</reference>
<evidence type="ECO:0000313" key="2">
    <source>
        <dbReference type="EMBL" id="PON91364.1"/>
    </source>
</evidence>
<organism evidence="2 3">
    <name type="scientific">Trema orientale</name>
    <name type="common">Charcoal tree</name>
    <name type="synonym">Celtis orientalis</name>
    <dbReference type="NCBI Taxonomy" id="63057"/>
    <lineage>
        <taxon>Eukaryota</taxon>
        <taxon>Viridiplantae</taxon>
        <taxon>Streptophyta</taxon>
        <taxon>Embryophyta</taxon>
        <taxon>Tracheophyta</taxon>
        <taxon>Spermatophyta</taxon>
        <taxon>Magnoliopsida</taxon>
        <taxon>eudicotyledons</taxon>
        <taxon>Gunneridae</taxon>
        <taxon>Pentapetalae</taxon>
        <taxon>rosids</taxon>
        <taxon>fabids</taxon>
        <taxon>Rosales</taxon>
        <taxon>Cannabaceae</taxon>
        <taxon>Trema</taxon>
    </lineage>
</organism>
<sequence length="93" mass="10518">MLPLFYHPRKLVESTQSQRPLTKPTSAALEASTSATSSSGHAYISASNYKISTDTSILNHTHLRYVHLSSNSSGHQELPRKFQRKKIWLPFFC</sequence>
<feature type="compositionally biased region" description="Polar residues" evidence="1">
    <location>
        <begin position="15"/>
        <end position="24"/>
    </location>
</feature>
<keyword evidence="3" id="KW-1185">Reference proteome</keyword>
<dbReference type="Proteomes" id="UP000237000">
    <property type="component" value="Unassembled WGS sequence"/>
</dbReference>
<name>A0A2P5F0P9_TREOI</name>
<evidence type="ECO:0000313" key="3">
    <source>
        <dbReference type="Proteomes" id="UP000237000"/>
    </source>
</evidence>
<feature type="compositionally biased region" description="Low complexity" evidence="1">
    <location>
        <begin position="25"/>
        <end position="39"/>
    </location>
</feature>
<dbReference type="InParanoid" id="A0A2P5F0P9"/>
<gene>
    <name evidence="2" type="ORF">TorRG33x02_129270</name>
</gene>